<evidence type="ECO:0000313" key="2">
    <source>
        <dbReference type="EMBL" id="CAK0813084.1"/>
    </source>
</evidence>
<feature type="non-terminal residue" evidence="2">
    <location>
        <position position="1"/>
    </location>
</feature>
<feature type="region of interest" description="Disordered" evidence="1">
    <location>
        <begin position="1"/>
        <end position="81"/>
    </location>
</feature>
<dbReference type="EMBL" id="CAUYUJ010005292">
    <property type="protein sequence ID" value="CAK0813084.1"/>
    <property type="molecule type" value="Genomic_DNA"/>
</dbReference>
<evidence type="ECO:0000313" key="3">
    <source>
        <dbReference type="Proteomes" id="UP001189429"/>
    </source>
</evidence>
<protein>
    <submittedName>
        <fullName evidence="2">Uncharacterized protein</fullName>
    </submittedName>
</protein>
<sequence length="147" mass="15135">SAIEGAMWGVRARGSRQRGRSMKRPPGSDEVDGERRGVHLARHPGAEEAGRRVGGGGEGAAGEEERVARGGALKDLSPQGGCTALHSPTKLAMAISARIAMFGANESPSRAATPRHATPDGVSSDGGGRPMCSWGSAAWRGPPRSSR</sequence>
<comment type="caution">
    <text evidence="2">The sequence shown here is derived from an EMBL/GenBank/DDBJ whole genome shotgun (WGS) entry which is preliminary data.</text>
</comment>
<feature type="region of interest" description="Disordered" evidence="1">
    <location>
        <begin position="106"/>
        <end position="147"/>
    </location>
</feature>
<name>A0ABN9R452_9DINO</name>
<organism evidence="2 3">
    <name type="scientific">Prorocentrum cordatum</name>
    <dbReference type="NCBI Taxonomy" id="2364126"/>
    <lineage>
        <taxon>Eukaryota</taxon>
        <taxon>Sar</taxon>
        <taxon>Alveolata</taxon>
        <taxon>Dinophyceae</taxon>
        <taxon>Prorocentrales</taxon>
        <taxon>Prorocentraceae</taxon>
        <taxon>Prorocentrum</taxon>
    </lineage>
</organism>
<accession>A0ABN9R452</accession>
<gene>
    <name evidence="2" type="ORF">PCOR1329_LOCUS17141</name>
</gene>
<dbReference type="Proteomes" id="UP001189429">
    <property type="component" value="Unassembled WGS sequence"/>
</dbReference>
<keyword evidence="3" id="KW-1185">Reference proteome</keyword>
<proteinExistence type="predicted"/>
<evidence type="ECO:0000256" key="1">
    <source>
        <dbReference type="SAM" id="MobiDB-lite"/>
    </source>
</evidence>
<reference evidence="2" key="1">
    <citation type="submission" date="2023-10" db="EMBL/GenBank/DDBJ databases">
        <authorList>
            <person name="Chen Y."/>
            <person name="Shah S."/>
            <person name="Dougan E. K."/>
            <person name="Thang M."/>
            <person name="Chan C."/>
        </authorList>
    </citation>
    <scope>NUCLEOTIDE SEQUENCE [LARGE SCALE GENOMIC DNA]</scope>
</reference>
<feature type="compositionally biased region" description="Basic residues" evidence="1">
    <location>
        <begin position="13"/>
        <end position="23"/>
    </location>
</feature>